<feature type="transmembrane region" description="Helical" evidence="18">
    <location>
        <begin position="750"/>
        <end position="772"/>
    </location>
</feature>
<evidence type="ECO:0000256" key="3">
    <source>
        <dbReference type="ARBA" id="ARBA00011748"/>
    </source>
</evidence>
<evidence type="ECO:0000256" key="19">
    <source>
        <dbReference type="SAM" id="SignalP"/>
    </source>
</evidence>
<dbReference type="InterPro" id="IPR011500">
    <property type="entry name" value="GPCR_3_9-Cys_dom"/>
</dbReference>
<keyword evidence="5" id="KW-0716">Sensory transduction</keyword>
<feature type="transmembrane region" description="Helical" evidence="18">
    <location>
        <begin position="778"/>
        <end position="800"/>
    </location>
</feature>
<dbReference type="GO" id="GO:0005886">
    <property type="term" value="C:plasma membrane"/>
    <property type="evidence" value="ECO:0007669"/>
    <property type="project" value="UniProtKB-SubCell"/>
</dbReference>
<organism evidence="21 22">
    <name type="scientific">Electrophorus electricus</name>
    <name type="common">Electric eel</name>
    <name type="synonym">Gymnotus electricus</name>
    <dbReference type="NCBI Taxonomy" id="8005"/>
    <lineage>
        <taxon>Eukaryota</taxon>
        <taxon>Metazoa</taxon>
        <taxon>Chordata</taxon>
        <taxon>Craniata</taxon>
        <taxon>Vertebrata</taxon>
        <taxon>Euteleostomi</taxon>
        <taxon>Actinopterygii</taxon>
        <taxon>Neopterygii</taxon>
        <taxon>Teleostei</taxon>
        <taxon>Ostariophysi</taxon>
        <taxon>Gymnotiformes</taxon>
        <taxon>Gymnotoidei</taxon>
        <taxon>Gymnotidae</taxon>
        <taxon>Electrophorus</taxon>
    </lineage>
</organism>
<feature type="compositionally biased region" description="Polar residues" evidence="17">
    <location>
        <begin position="875"/>
        <end position="886"/>
    </location>
</feature>
<reference evidence="21" key="5">
    <citation type="submission" date="2025-09" db="UniProtKB">
        <authorList>
            <consortium name="Ensembl"/>
        </authorList>
    </citation>
    <scope>IDENTIFICATION</scope>
</reference>
<dbReference type="Pfam" id="PF01094">
    <property type="entry name" value="ANF_receptor"/>
    <property type="match status" value="1"/>
</dbReference>
<dbReference type="Pfam" id="PF00003">
    <property type="entry name" value="7tm_3"/>
    <property type="match status" value="1"/>
</dbReference>
<keyword evidence="6 18" id="KW-0812">Transmembrane</keyword>
<sequence length="896" mass="100202">MIYLLVLTLMLLVEMDPVIEATVQDRRRPGAVAPGNILIGGLFPIHDGVENIGNLSGPQNPTCIGFSPTGLTQSLAMIHTVEKVNSSPLLRHLGVTLGYYIHDTCSDVTAALRGMEDFIKRHSECSSTSRASQNSQHMTAVIGAYSSEMSIAVARELNLELIPQISYASTADILSDKSRFPAFSRTVPSDVHQTSAMVKLLLANQWNWVGVVSTDGDYGRSAMDSFVSQALEVGICVAFREILPDSITNKQRLHATISQTITTIHTHSKVKVVVSFAKPEHMSRLFRGLVRNQEDQHVWVASDNWSTYEEVLSHEDLYHIGWVVGFSFKFRDVTPFEEYLLSLHLNSERNNSFLKELYSSFRDSHNISEANVSAITDQLIRSTPPGVVFSIEMAVNAIAQAVAKLCSHRNCRVPGAIEPWELLPILRNSTFQIEGDSYTFDENGDINLGYDITLWETAEGQLKTQNVVAEYHQLNRSLTITNLKLNITSRCSDSCEPGQFKKTTEGQHTCCYDCIDCAENQYTNYTDMDQCYTCDSNTEWADPGSSGCKLKTLEFFPWNDGFAVMLLSLAGIGVLVVGLVSFLFLWHRDSPVVKAAGGPLCQLILFSLVGSFMSAAFFVGKPTNAQCKVRQVLYGLSFTLCVSCILVKSLKILLAFHMKLLLQQVLRRLYKSYVVVCACVAVQGVICTCWLLLKSPHKTFTLYTKYILEECNEGSYVAFAVMLGYIALLALLCFIIAFQGRKLPEKYNEAKFITFGMLIYLIAWVIFIPIYISTDGKYLPAVEMVVILISNYGILSCHFLPKCYSIIFRKTYNTRDAFMKNIYEYSKKCTYTVGDIIQPEAQKYAEPSFYSITSLPYFTDPVAGTKPAMRPKLIPQNQTNSTQSHLEPSRKRALSI</sequence>
<keyword evidence="13" id="KW-0675">Receptor</keyword>
<keyword evidence="12" id="KW-1015">Disulfide bond</keyword>
<evidence type="ECO:0000256" key="16">
    <source>
        <dbReference type="ARBA" id="ARBA00039774"/>
    </source>
</evidence>
<comment type="subcellular location">
    <subcellularLocation>
        <location evidence="1">Cell membrane</location>
        <topology evidence="1">Multi-pass membrane protein</topology>
    </subcellularLocation>
</comment>
<dbReference type="InterPro" id="IPR000068">
    <property type="entry name" value="GPCR_3_Ca_sens_rcpt-rel"/>
</dbReference>
<dbReference type="GO" id="GO:0006874">
    <property type="term" value="P:intracellular calcium ion homeostasis"/>
    <property type="evidence" value="ECO:0007669"/>
    <property type="project" value="Ensembl"/>
</dbReference>
<dbReference type="FunFam" id="3.40.50.2300:FF:000152">
    <property type="entry name" value="G protein-coupled receptor class C group 6 member A"/>
    <property type="match status" value="1"/>
</dbReference>
<dbReference type="PROSITE" id="PS50259">
    <property type="entry name" value="G_PROTEIN_RECEP_F3_4"/>
    <property type="match status" value="1"/>
</dbReference>
<dbReference type="SUPFAM" id="SSF53822">
    <property type="entry name" value="Periplasmic binding protein-like I"/>
    <property type="match status" value="1"/>
</dbReference>
<evidence type="ECO:0000256" key="6">
    <source>
        <dbReference type="ARBA" id="ARBA00022692"/>
    </source>
</evidence>
<comment type="similarity">
    <text evidence="2">Belongs to the G-protein coupled receptor 3 family.</text>
</comment>
<keyword evidence="7" id="KW-0552">Olfaction</keyword>
<keyword evidence="8 19" id="KW-0732">Signal</keyword>
<dbReference type="GeneTree" id="ENSGT00940000158416"/>
<accession>A0A4W4FBP3</accession>
<dbReference type="AlphaFoldDB" id="A0A4W4FBP3"/>
<dbReference type="Proteomes" id="UP000314983">
    <property type="component" value="Chromosome 7"/>
</dbReference>
<feature type="region of interest" description="Disordered" evidence="17">
    <location>
        <begin position="869"/>
        <end position="896"/>
    </location>
</feature>
<keyword evidence="15" id="KW-0807">Transducer</keyword>
<evidence type="ECO:0000256" key="11">
    <source>
        <dbReference type="ARBA" id="ARBA00023136"/>
    </source>
</evidence>
<evidence type="ECO:0000256" key="13">
    <source>
        <dbReference type="ARBA" id="ARBA00023170"/>
    </source>
</evidence>
<proteinExistence type="inferred from homology"/>
<evidence type="ECO:0000256" key="12">
    <source>
        <dbReference type="ARBA" id="ARBA00023157"/>
    </source>
</evidence>
<reference evidence="22" key="1">
    <citation type="journal article" date="2014" name="Science">
        <title>Nonhuman genetics. Genomic basis for the convergent evolution of electric organs.</title>
        <authorList>
            <person name="Gallant J.R."/>
            <person name="Traeger L.L."/>
            <person name="Volkening J.D."/>
            <person name="Moffett H."/>
            <person name="Chen P.H."/>
            <person name="Novina C.D."/>
            <person name="Phillips G.N.Jr."/>
            <person name="Anand R."/>
            <person name="Wells G.B."/>
            <person name="Pinch M."/>
            <person name="Guth R."/>
            <person name="Unguez G.A."/>
            <person name="Albert J.S."/>
            <person name="Zakon H.H."/>
            <person name="Samanta M.P."/>
            <person name="Sussman M.R."/>
        </authorList>
    </citation>
    <scope>NUCLEOTIDE SEQUENCE [LARGE SCALE GENOMIC DNA]</scope>
</reference>
<feature type="transmembrane region" description="Helical" evidence="18">
    <location>
        <begin position="716"/>
        <end position="738"/>
    </location>
</feature>
<feature type="signal peptide" evidence="19">
    <location>
        <begin position="1"/>
        <end position="21"/>
    </location>
</feature>
<evidence type="ECO:0000313" key="22">
    <source>
        <dbReference type="Proteomes" id="UP000314983"/>
    </source>
</evidence>
<feature type="transmembrane region" description="Helical" evidence="18">
    <location>
        <begin position="598"/>
        <end position="620"/>
    </location>
</feature>
<dbReference type="Gene3D" id="2.10.50.30">
    <property type="entry name" value="GPCR, family 3, nine cysteines domain"/>
    <property type="match status" value="1"/>
</dbReference>
<dbReference type="InterPro" id="IPR000337">
    <property type="entry name" value="GPCR_3"/>
</dbReference>
<dbReference type="Gene3D" id="3.40.50.2300">
    <property type="match status" value="2"/>
</dbReference>
<feature type="transmembrane region" description="Helical" evidence="18">
    <location>
        <begin position="673"/>
        <end position="693"/>
    </location>
</feature>
<dbReference type="GO" id="GO:0007608">
    <property type="term" value="P:sensory perception of smell"/>
    <property type="evidence" value="ECO:0007669"/>
    <property type="project" value="UniProtKB-KW"/>
</dbReference>
<keyword evidence="22" id="KW-1185">Reference proteome</keyword>
<evidence type="ECO:0000256" key="4">
    <source>
        <dbReference type="ARBA" id="ARBA00022475"/>
    </source>
</evidence>
<keyword evidence="11 18" id="KW-0472">Membrane</keyword>
<dbReference type="InterPro" id="IPR038550">
    <property type="entry name" value="GPCR_3_9-Cys_sf"/>
</dbReference>
<gene>
    <name evidence="21" type="primary">GPRC6A</name>
</gene>
<evidence type="ECO:0000256" key="2">
    <source>
        <dbReference type="ARBA" id="ARBA00007242"/>
    </source>
</evidence>
<dbReference type="RefSeq" id="XP_026868369.2">
    <property type="nucleotide sequence ID" value="XM_027012568.2"/>
</dbReference>
<dbReference type="STRING" id="8005.ENSEEEP00000021482"/>
<reference evidence="22" key="2">
    <citation type="journal article" date="2017" name="Sci. Adv.">
        <title>A tail of two voltages: Proteomic comparison of the three electric organs of the electric eel.</title>
        <authorList>
            <person name="Traeger L.L."/>
            <person name="Sabat G."/>
            <person name="Barrett-Wilt G.A."/>
            <person name="Wells G.B."/>
            <person name="Sussman M.R."/>
        </authorList>
    </citation>
    <scope>NUCLEOTIDE SEQUENCE [LARGE SCALE GENOMIC DNA]</scope>
</reference>
<name>A0A4W4FBP3_ELEEL</name>
<keyword evidence="4" id="KW-1003">Cell membrane</keyword>
<feature type="domain" description="G-protein coupled receptors family 3 profile" evidence="20">
    <location>
        <begin position="562"/>
        <end position="822"/>
    </location>
</feature>
<dbReference type="Ensembl" id="ENSEEET00000021722.2">
    <property type="protein sequence ID" value="ENSEEEP00000021482.2"/>
    <property type="gene ID" value="ENSEEEG00000010466.2"/>
</dbReference>
<feature type="chain" id="PRO_5044252337" description="G-protein coupled receptor family C group 6 member A" evidence="19">
    <location>
        <begin position="22"/>
        <end position="896"/>
    </location>
</feature>
<keyword evidence="9 18" id="KW-1133">Transmembrane helix</keyword>
<dbReference type="PANTHER" id="PTHR24061">
    <property type="entry name" value="CALCIUM-SENSING RECEPTOR-RELATED"/>
    <property type="match status" value="1"/>
</dbReference>
<protein>
    <recommendedName>
        <fullName evidence="16">G-protein coupled receptor family C group 6 member A</fullName>
    </recommendedName>
</protein>
<evidence type="ECO:0000256" key="14">
    <source>
        <dbReference type="ARBA" id="ARBA00023180"/>
    </source>
</evidence>
<evidence type="ECO:0000256" key="5">
    <source>
        <dbReference type="ARBA" id="ARBA00022606"/>
    </source>
</evidence>
<evidence type="ECO:0000256" key="8">
    <source>
        <dbReference type="ARBA" id="ARBA00022729"/>
    </source>
</evidence>
<evidence type="ECO:0000259" key="20">
    <source>
        <dbReference type="PROSITE" id="PS50259"/>
    </source>
</evidence>
<dbReference type="InterPro" id="IPR028082">
    <property type="entry name" value="Peripla_BP_I"/>
</dbReference>
<dbReference type="GO" id="GO:0004930">
    <property type="term" value="F:G protein-coupled receptor activity"/>
    <property type="evidence" value="ECO:0007669"/>
    <property type="project" value="UniProtKB-KW"/>
</dbReference>
<evidence type="ECO:0000313" key="21">
    <source>
        <dbReference type="Ensembl" id="ENSEEEP00000021482.2"/>
    </source>
</evidence>
<evidence type="ECO:0000256" key="9">
    <source>
        <dbReference type="ARBA" id="ARBA00022989"/>
    </source>
</evidence>
<feature type="transmembrane region" description="Helical" evidence="18">
    <location>
        <begin position="562"/>
        <end position="586"/>
    </location>
</feature>
<dbReference type="InterPro" id="IPR017978">
    <property type="entry name" value="GPCR_3_C"/>
</dbReference>
<dbReference type="GeneID" id="113578988"/>
<dbReference type="PRINTS" id="PR00248">
    <property type="entry name" value="GPCRMGR"/>
</dbReference>
<reference evidence="21" key="4">
    <citation type="submission" date="2025-08" db="UniProtKB">
        <authorList>
            <consortium name="Ensembl"/>
        </authorList>
    </citation>
    <scope>IDENTIFICATION</scope>
</reference>
<keyword evidence="14" id="KW-0325">Glycoprotein</keyword>
<reference evidence="21" key="3">
    <citation type="submission" date="2020-05" db="EMBL/GenBank/DDBJ databases">
        <title>Electrophorus electricus (electric eel) genome, fEleEle1, primary haplotype.</title>
        <authorList>
            <person name="Myers G."/>
            <person name="Meyer A."/>
            <person name="Fedrigo O."/>
            <person name="Formenti G."/>
            <person name="Rhie A."/>
            <person name="Tracey A."/>
            <person name="Sims Y."/>
            <person name="Jarvis E.D."/>
        </authorList>
    </citation>
    <scope>NUCLEOTIDE SEQUENCE [LARGE SCALE GENOMIC DNA]</scope>
</reference>
<evidence type="ECO:0000256" key="18">
    <source>
        <dbReference type="SAM" id="Phobius"/>
    </source>
</evidence>
<dbReference type="FunFam" id="2.10.50.30:FF:000004">
    <property type="entry name" value="Taste receptor type 1 member 3-like protein"/>
    <property type="match status" value="1"/>
</dbReference>
<evidence type="ECO:0000256" key="10">
    <source>
        <dbReference type="ARBA" id="ARBA00023040"/>
    </source>
</evidence>
<keyword evidence="10" id="KW-0297">G-protein coupled receptor</keyword>
<feature type="transmembrane region" description="Helical" evidence="18">
    <location>
        <begin position="632"/>
        <end position="653"/>
    </location>
</feature>
<dbReference type="Pfam" id="PF07562">
    <property type="entry name" value="NCD3G"/>
    <property type="match status" value="1"/>
</dbReference>
<comment type="subunit">
    <text evidence="3">Homodimer; disulfide-linked.</text>
</comment>
<dbReference type="PANTHER" id="PTHR24061:SF5">
    <property type="entry name" value="G-PROTEIN COUPLED RECEPTOR FAMILY C GROUP 6 MEMBER A"/>
    <property type="match status" value="1"/>
</dbReference>
<evidence type="ECO:0000256" key="15">
    <source>
        <dbReference type="ARBA" id="ARBA00023224"/>
    </source>
</evidence>
<evidence type="ECO:0000256" key="17">
    <source>
        <dbReference type="SAM" id="MobiDB-lite"/>
    </source>
</evidence>
<dbReference type="OMA" id="ASPHTCC"/>
<dbReference type="InterPro" id="IPR001828">
    <property type="entry name" value="ANF_lig-bd_rcpt"/>
</dbReference>
<dbReference type="GO" id="GO:0016595">
    <property type="term" value="F:glutamate binding"/>
    <property type="evidence" value="ECO:0007669"/>
    <property type="project" value="Ensembl"/>
</dbReference>
<evidence type="ECO:0000256" key="7">
    <source>
        <dbReference type="ARBA" id="ARBA00022725"/>
    </source>
</evidence>
<evidence type="ECO:0000256" key="1">
    <source>
        <dbReference type="ARBA" id="ARBA00004651"/>
    </source>
</evidence>